<dbReference type="Pfam" id="PF01120">
    <property type="entry name" value="Alpha_L_fucos"/>
    <property type="match status" value="1"/>
</dbReference>
<dbReference type="Gene3D" id="3.20.20.80">
    <property type="entry name" value="Glycosidases"/>
    <property type="match status" value="1"/>
</dbReference>
<dbReference type="GO" id="GO:0016139">
    <property type="term" value="P:glycoside catabolic process"/>
    <property type="evidence" value="ECO:0007669"/>
    <property type="project" value="TreeGrafter"/>
</dbReference>
<organism evidence="8 9">
    <name type="scientific">Pontiella desulfatans</name>
    <dbReference type="NCBI Taxonomy" id="2750659"/>
    <lineage>
        <taxon>Bacteria</taxon>
        <taxon>Pseudomonadati</taxon>
        <taxon>Kiritimatiellota</taxon>
        <taxon>Kiritimatiellia</taxon>
        <taxon>Kiritimatiellales</taxon>
        <taxon>Pontiellaceae</taxon>
        <taxon>Pontiella</taxon>
    </lineage>
</organism>
<name>A0A6C2UCC7_PONDE</name>
<dbReference type="PROSITE" id="PS51257">
    <property type="entry name" value="PROKAR_LIPOPROTEIN"/>
    <property type="match status" value="1"/>
</dbReference>
<dbReference type="GO" id="GO:0005764">
    <property type="term" value="C:lysosome"/>
    <property type="evidence" value="ECO:0007669"/>
    <property type="project" value="TreeGrafter"/>
</dbReference>
<dbReference type="GO" id="GO:0004560">
    <property type="term" value="F:alpha-L-fucosidase activity"/>
    <property type="evidence" value="ECO:0007669"/>
    <property type="project" value="InterPro"/>
</dbReference>
<keyword evidence="3 6" id="KW-0732">Signal</keyword>
<evidence type="ECO:0000256" key="6">
    <source>
        <dbReference type="SAM" id="SignalP"/>
    </source>
</evidence>
<protein>
    <recommendedName>
        <fullName evidence="2">alpha-L-fucosidase</fullName>
        <ecNumber evidence="2">3.2.1.51</ecNumber>
    </recommendedName>
</protein>
<reference evidence="8 9" key="1">
    <citation type="submission" date="2019-04" db="EMBL/GenBank/DDBJ databases">
        <authorList>
            <person name="Van Vliet M D."/>
        </authorList>
    </citation>
    <scope>NUCLEOTIDE SEQUENCE [LARGE SCALE GENOMIC DNA]</scope>
    <source>
        <strain evidence="8 9">F1</strain>
    </source>
</reference>
<evidence type="ECO:0000313" key="8">
    <source>
        <dbReference type="EMBL" id="VGO16886.1"/>
    </source>
</evidence>
<evidence type="ECO:0000256" key="3">
    <source>
        <dbReference type="ARBA" id="ARBA00022729"/>
    </source>
</evidence>
<dbReference type="RefSeq" id="WP_136082405.1">
    <property type="nucleotide sequence ID" value="NZ_CAAHFG010000004.1"/>
</dbReference>
<dbReference type="InterPro" id="IPR017853">
    <property type="entry name" value="GH"/>
</dbReference>
<dbReference type="SMART" id="SM00812">
    <property type="entry name" value="Alpha_L_fucos"/>
    <property type="match status" value="1"/>
</dbReference>
<gene>
    <name evidence="8" type="ORF">PDESU_05478</name>
</gene>
<sequence length="389" mass="44986">MKSSCPSVVLIFTALFLSCFAKAGEAPYWLKEYSEVYRESPIEASRLWFKDAKMGMFVHYNAVSVLEHGSRDYKLWRHGNADDRILAYAGISREAYEAAEDKEALLFTKFEAGNFDADKICQLAVQSKMKYVTFTAHHFNCLFDSKVFTVNSVRSPCGRDLVAEMVAACRKYNLAPFLYLNPNYADPASEGREQYLAAIKEVLTNYGDIAGIWFDGDRGKEETNRFIKELQPHCLVSFKLGKHGCSEDYLSPEFFFFPFDYKMQTEGQEVRFKARRKRWETQEQHVWEECNQFKLREVCNTMQNAKWRDWDTECLGWITDTEAKYISGEDAYFWLTYSRYCGANLLMSIAPRPDGSIHPEEEQGLVELTQLIDSKGWPPVVHPVPEKVK</sequence>
<dbReference type="InterPro" id="IPR057739">
    <property type="entry name" value="Glyco_hydro_29_N"/>
</dbReference>
<proteinExistence type="inferred from homology"/>
<dbReference type="AlphaFoldDB" id="A0A6C2UCC7"/>
<dbReference type="PANTHER" id="PTHR10030">
    <property type="entry name" value="ALPHA-L-FUCOSIDASE"/>
    <property type="match status" value="1"/>
</dbReference>
<feature type="signal peptide" evidence="6">
    <location>
        <begin position="1"/>
        <end position="23"/>
    </location>
</feature>
<evidence type="ECO:0000313" key="9">
    <source>
        <dbReference type="Proteomes" id="UP000366872"/>
    </source>
</evidence>
<feature type="chain" id="PRO_5025577611" description="alpha-L-fucosidase" evidence="6">
    <location>
        <begin position="24"/>
        <end position="389"/>
    </location>
</feature>
<dbReference type="PANTHER" id="PTHR10030:SF37">
    <property type="entry name" value="ALPHA-L-FUCOSIDASE-RELATED"/>
    <property type="match status" value="1"/>
</dbReference>
<feature type="domain" description="Glycoside hydrolase family 29 N-terminal" evidence="7">
    <location>
        <begin position="44"/>
        <end position="373"/>
    </location>
</feature>
<dbReference type="SUPFAM" id="SSF51445">
    <property type="entry name" value="(Trans)glycosidases"/>
    <property type="match status" value="1"/>
</dbReference>
<accession>A0A6C2UCC7</accession>
<dbReference type="EC" id="3.2.1.51" evidence="2"/>
<evidence type="ECO:0000256" key="2">
    <source>
        <dbReference type="ARBA" id="ARBA00012662"/>
    </source>
</evidence>
<evidence type="ECO:0000256" key="5">
    <source>
        <dbReference type="ARBA" id="ARBA00023295"/>
    </source>
</evidence>
<dbReference type="Proteomes" id="UP000366872">
    <property type="component" value="Unassembled WGS sequence"/>
</dbReference>
<dbReference type="InterPro" id="IPR000933">
    <property type="entry name" value="Glyco_hydro_29"/>
</dbReference>
<dbReference type="EMBL" id="CAAHFG010000004">
    <property type="protein sequence ID" value="VGO16886.1"/>
    <property type="molecule type" value="Genomic_DNA"/>
</dbReference>
<keyword evidence="4" id="KW-0378">Hydrolase</keyword>
<keyword evidence="5" id="KW-0326">Glycosidase</keyword>
<evidence type="ECO:0000256" key="4">
    <source>
        <dbReference type="ARBA" id="ARBA00022801"/>
    </source>
</evidence>
<evidence type="ECO:0000256" key="1">
    <source>
        <dbReference type="ARBA" id="ARBA00007951"/>
    </source>
</evidence>
<comment type="similarity">
    <text evidence="1">Belongs to the glycosyl hydrolase 29 family.</text>
</comment>
<dbReference type="GO" id="GO:0006004">
    <property type="term" value="P:fucose metabolic process"/>
    <property type="evidence" value="ECO:0007669"/>
    <property type="project" value="TreeGrafter"/>
</dbReference>
<keyword evidence="9" id="KW-1185">Reference proteome</keyword>
<evidence type="ECO:0000259" key="7">
    <source>
        <dbReference type="Pfam" id="PF01120"/>
    </source>
</evidence>